<evidence type="ECO:0000259" key="12">
    <source>
        <dbReference type="Pfam" id="PF04389"/>
    </source>
</evidence>
<comment type="caution">
    <text evidence="13">The sequence shown here is derived from an EMBL/GenBank/DDBJ whole genome shotgun (WGS) entry which is preliminary data.</text>
</comment>
<dbReference type="AlphaFoldDB" id="A0AA39QXY1"/>
<dbReference type="GO" id="GO:0006508">
    <property type="term" value="P:proteolysis"/>
    <property type="evidence" value="ECO:0007669"/>
    <property type="project" value="UniProtKB-KW"/>
</dbReference>
<evidence type="ECO:0000256" key="8">
    <source>
        <dbReference type="ARBA" id="ARBA00022833"/>
    </source>
</evidence>
<keyword evidence="14" id="KW-1185">Reference proteome</keyword>
<evidence type="ECO:0000256" key="7">
    <source>
        <dbReference type="ARBA" id="ARBA00022801"/>
    </source>
</evidence>
<evidence type="ECO:0000256" key="11">
    <source>
        <dbReference type="RuleBase" id="RU361240"/>
    </source>
</evidence>
<evidence type="ECO:0000256" key="5">
    <source>
        <dbReference type="ARBA" id="ARBA00022723"/>
    </source>
</evidence>
<evidence type="ECO:0000256" key="6">
    <source>
        <dbReference type="ARBA" id="ARBA00022729"/>
    </source>
</evidence>
<keyword evidence="5 11" id="KW-0479">Metal-binding</keyword>
<dbReference type="FunFam" id="3.40.630.10:FF:000042">
    <property type="entry name" value="Peptide hydrolase"/>
    <property type="match status" value="1"/>
</dbReference>
<keyword evidence="3" id="KW-0031">Aminopeptidase</keyword>
<dbReference type="Pfam" id="PF04389">
    <property type="entry name" value="Peptidase_M28"/>
    <property type="match status" value="1"/>
</dbReference>
<dbReference type="SUPFAM" id="SSF53187">
    <property type="entry name" value="Zn-dependent exopeptidases"/>
    <property type="match status" value="1"/>
</dbReference>
<dbReference type="EMBL" id="JAFEKC020000013">
    <property type="protein sequence ID" value="KAK0511233.1"/>
    <property type="molecule type" value="Genomic_DNA"/>
</dbReference>
<dbReference type="InterPro" id="IPR007484">
    <property type="entry name" value="Peptidase_M28"/>
</dbReference>
<dbReference type="Proteomes" id="UP001166286">
    <property type="component" value="Unassembled WGS sequence"/>
</dbReference>
<evidence type="ECO:0000313" key="13">
    <source>
        <dbReference type="EMBL" id="KAK0511233.1"/>
    </source>
</evidence>
<keyword evidence="9" id="KW-1015">Disulfide bond</keyword>
<feature type="domain" description="Peptidase M28" evidence="12">
    <location>
        <begin position="170"/>
        <end position="377"/>
    </location>
</feature>
<dbReference type="InterPro" id="IPR045175">
    <property type="entry name" value="M28_fam"/>
</dbReference>
<feature type="signal peptide" evidence="11">
    <location>
        <begin position="1"/>
        <end position="17"/>
    </location>
</feature>
<reference evidence="13" key="1">
    <citation type="submission" date="2023-03" db="EMBL/GenBank/DDBJ databases">
        <title>Complete genome of Cladonia borealis.</title>
        <authorList>
            <person name="Park H."/>
        </authorList>
    </citation>
    <scope>NUCLEOTIDE SEQUENCE</scope>
    <source>
        <strain evidence="13">ANT050790</strain>
    </source>
</reference>
<dbReference type="Gene3D" id="3.40.630.10">
    <property type="entry name" value="Zn peptidases"/>
    <property type="match status" value="1"/>
</dbReference>
<comment type="subunit">
    <text evidence="2">Monomer.</text>
</comment>
<keyword evidence="6 11" id="KW-0732">Signal</keyword>
<gene>
    <name evidence="13" type="ORF">JMJ35_005806</name>
</gene>
<comment type="cofactor">
    <cofactor evidence="1">
        <name>Zn(2+)</name>
        <dbReference type="ChEBI" id="CHEBI:29105"/>
    </cofactor>
</comment>
<dbReference type="PANTHER" id="PTHR12147">
    <property type="entry name" value="METALLOPEPTIDASE M28 FAMILY MEMBER"/>
    <property type="match status" value="1"/>
</dbReference>
<accession>A0AA39QXY1</accession>
<dbReference type="PANTHER" id="PTHR12147:SF56">
    <property type="entry name" value="AMINOPEPTIDASE YDR415C-RELATED"/>
    <property type="match status" value="1"/>
</dbReference>
<proteinExistence type="inferred from homology"/>
<keyword evidence="7 11" id="KW-0378">Hydrolase</keyword>
<evidence type="ECO:0000256" key="4">
    <source>
        <dbReference type="ARBA" id="ARBA00022670"/>
    </source>
</evidence>
<dbReference type="GO" id="GO:0004177">
    <property type="term" value="F:aminopeptidase activity"/>
    <property type="evidence" value="ECO:0007669"/>
    <property type="project" value="UniProtKB-KW"/>
</dbReference>
<dbReference type="GO" id="GO:0046872">
    <property type="term" value="F:metal ion binding"/>
    <property type="evidence" value="ECO:0007669"/>
    <property type="project" value="UniProtKB-KW"/>
</dbReference>
<keyword evidence="8 11" id="KW-0862">Zinc</keyword>
<dbReference type="GO" id="GO:0008235">
    <property type="term" value="F:metalloexopeptidase activity"/>
    <property type="evidence" value="ECO:0007669"/>
    <property type="project" value="InterPro"/>
</dbReference>
<dbReference type="CDD" id="cd03879">
    <property type="entry name" value="M28_AAP"/>
    <property type="match status" value="1"/>
</dbReference>
<evidence type="ECO:0000256" key="9">
    <source>
        <dbReference type="ARBA" id="ARBA00023157"/>
    </source>
</evidence>
<keyword evidence="4 11" id="KW-0645">Protease</keyword>
<sequence>MKLILFIAACCSTSALALSIPWFNQVRLGNDAVAERYLVELGPGETRWIREDEKWELRRKGINFMDITDTPHLHNLKAKVSNENAQVVYPKKTAYNDSLSPLLKELKKENMHKNLEKFTSFYTRYYKSSYGAESSAWLLGKVNETIQASGASKYGVHVKPFEHPWGQSSVIATIPGKSAKTVVIGAHQDSINLLLPSLFRAPGADDDGSGTVTILEALRVLLKSEAVIKGNASNTIEFHWYSAEEGGLLGSQAIFQAYANQKRDIKAMLQQDMTGYTHETIAAGEPESVGVITDFVDPGLTDFIKEIITQYCTIPYVLTKCGYACSDHASASKAGYPSAFVIESDFKYSDHKIHTTEDKIEYLDFDHMLQHARMTLGLVYELAFADFS</sequence>
<evidence type="ECO:0000256" key="1">
    <source>
        <dbReference type="ARBA" id="ARBA00001947"/>
    </source>
</evidence>
<comment type="similarity">
    <text evidence="10">Belongs to the peptidase M28 family. M28E subfamily.</text>
</comment>
<evidence type="ECO:0000256" key="2">
    <source>
        <dbReference type="ARBA" id="ARBA00011245"/>
    </source>
</evidence>
<evidence type="ECO:0000256" key="3">
    <source>
        <dbReference type="ARBA" id="ARBA00022438"/>
    </source>
</evidence>
<protein>
    <recommendedName>
        <fullName evidence="11">Peptide hydrolase</fullName>
        <ecNumber evidence="11">3.4.-.-</ecNumber>
    </recommendedName>
</protein>
<feature type="chain" id="PRO_5041481381" description="Peptide hydrolase" evidence="11">
    <location>
        <begin position="18"/>
        <end position="388"/>
    </location>
</feature>
<organism evidence="13 14">
    <name type="scientific">Cladonia borealis</name>
    <dbReference type="NCBI Taxonomy" id="184061"/>
    <lineage>
        <taxon>Eukaryota</taxon>
        <taxon>Fungi</taxon>
        <taxon>Dikarya</taxon>
        <taxon>Ascomycota</taxon>
        <taxon>Pezizomycotina</taxon>
        <taxon>Lecanoromycetes</taxon>
        <taxon>OSLEUM clade</taxon>
        <taxon>Lecanoromycetidae</taxon>
        <taxon>Lecanorales</taxon>
        <taxon>Lecanorineae</taxon>
        <taxon>Cladoniaceae</taxon>
        <taxon>Cladonia</taxon>
    </lineage>
</organism>
<dbReference type="EC" id="3.4.-.-" evidence="11"/>
<name>A0AA39QXY1_9LECA</name>
<evidence type="ECO:0000313" key="14">
    <source>
        <dbReference type="Proteomes" id="UP001166286"/>
    </source>
</evidence>
<evidence type="ECO:0000256" key="10">
    <source>
        <dbReference type="ARBA" id="ARBA00043962"/>
    </source>
</evidence>